<dbReference type="PANTHER" id="PTHR36933">
    <property type="entry name" value="SLL0788 PROTEIN"/>
    <property type="match status" value="1"/>
</dbReference>
<keyword evidence="1" id="KW-0472">Membrane</keyword>
<feature type="transmembrane region" description="Helical" evidence="1">
    <location>
        <begin position="44"/>
        <end position="65"/>
    </location>
</feature>
<keyword evidence="1" id="KW-1133">Transmembrane helix</keyword>
<dbReference type="RefSeq" id="WP_078317619.1">
    <property type="nucleotide sequence ID" value="NZ_MUYV01000005.1"/>
</dbReference>
<reference evidence="3 4" key="1">
    <citation type="submission" date="2017-02" db="EMBL/GenBank/DDBJ databases">
        <title>Draft genome sequence of Moraxella porci CCUG 54912T type strain.</title>
        <authorList>
            <person name="Salva-Serra F."/>
            <person name="Engstrom-Jakobsson H."/>
            <person name="Thorell K."/>
            <person name="Jaen-Luchoro D."/>
            <person name="Gonzales-Siles L."/>
            <person name="Karlsson R."/>
            <person name="Yazdan S."/>
            <person name="Boulund F."/>
            <person name="Johnning A."/>
            <person name="Engstrand L."/>
            <person name="Kristiansson E."/>
            <person name="Moore E."/>
        </authorList>
    </citation>
    <scope>NUCLEOTIDE SEQUENCE [LARGE SCALE GENOMIC DNA]</scope>
    <source>
        <strain evidence="3 4">CCUG 54912</strain>
    </source>
</reference>
<protein>
    <recommendedName>
        <fullName evidence="2">DUF305 domain-containing protein</fullName>
    </recommendedName>
</protein>
<dbReference type="Gene3D" id="1.20.1260.10">
    <property type="match status" value="2"/>
</dbReference>
<feature type="domain" description="DUF305" evidence="2">
    <location>
        <begin position="202"/>
        <end position="258"/>
    </location>
</feature>
<dbReference type="PANTHER" id="PTHR36933:SF1">
    <property type="entry name" value="SLL0788 PROTEIN"/>
    <property type="match status" value="1"/>
</dbReference>
<keyword evidence="4" id="KW-1185">Reference proteome</keyword>
<dbReference type="InterPro" id="IPR012347">
    <property type="entry name" value="Ferritin-like"/>
</dbReference>
<dbReference type="EMBL" id="MUYV01000005">
    <property type="protein sequence ID" value="OOS25350.1"/>
    <property type="molecule type" value="Genomic_DNA"/>
</dbReference>
<feature type="domain" description="DUF305" evidence="2">
    <location>
        <begin position="113"/>
        <end position="196"/>
    </location>
</feature>
<organism evidence="3 4">
    <name type="scientific">Moraxella porci DSM 25326</name>
    <dbReference type="NCBI Taxonomy" id="573983"/>
    <lineage>
        <taxon>Bacteria</taxon>
        <taxon>Pseudomonadati</taxon>
        <taxon>Pseudomonadota</taxon>
        <taxon>Gammaproteobacteria</taxon>
        <taxon>Moraxellales</taxon>
        <taxon>Moraxellaceae</taxon>
        <taxon>Moraxella</taxon>
    </lineage>
</organism>
<evidence type="ECO:0000313" key="4">
    <source>
        <dbReference type="Proteomes" id="UP000190683"/>
    </source>
</evidence>
<dbReference type="STRING" id="573983.B0681_04845"/>
<sequence length="259" mass="28857">MQNHHTHAYDNRTQHIRVAGCQKHRSANSCDTALAVNTAAKKTASIKLLGVLVVGLLSMLLLTACTQKEESTHLKAAQSEVGAANGHSQKYLDIITDLKKSSAQVDGDMDINQQFIQAMRNHQQAAVMMAYIELKHGKDADARSIAQRSIDIQQAQMSWMDQWLSFYVPKDSVQSADQFVLSKPSSQHFQSMTKAAQQSSPDQAFILLMQLHQSQMLAMIKQADVLALDAEVQALAEDIYDTQSAQIQQMEAWLNKHQH</sequence>
<evidence type="ECO:0000313" key="3">
    <source>
        <dbReference type="EMBL" id="OOS25350.1"/>
    </source>
</evidence>
<accession>A0A1T0CSM9</accession>
<dbReference type="AlphaFoldDB" id="A0A1T0CSM9"/>
<keyword evidence="1" id="KW-0812">Transmembrane</keyword>
<name>A0A1T0CSM9_9GAMM</name>
<proteinExistence type="predicted"/>
<dbReference type="Pfam" id="PF03713">
    <property type="entry name" value="DUF305"/>
    <property type="match status" value="2"/>
</dbReference>
<comment type="caution">
    <text evidence="3">The sequence shown here is derived from an EMBL/GenBank/DDBJ whole genome shotgun (WGS) entry which is preliminary data.</text>
</comment>
<gene>
    <name evidence="3" type="ORF">B0681_04845</name>
</gene>
<evidence type="ECO:0000259" key="2">
    <source>
        <dbReference type="Pfam" id="PF03713"/>
    </source>
</evidence>
<dbReference type="Proteomes" id="UP000190683">
    <property type="component" value="Unassembled WGS sequence"/>
</dbReference>
<dbReference type="InterPro" id="IPR005183">
    <property type="entry name" value="DUF305_CopM-like"/>
</dbReference>
<evidence type="ECO:0000256" key="1">
    <source>
        <dbReference type="SAM" id="Phobius"/>
    </source>
</evidence>